<proteinExistence type="predicted"/>
<name>A0ACC0MVB2_RHOML</name>
<sequence>MKVKGAISYKYVLPKVLRESLSFVELQIKRFSSGHKMLKPQSNAVGSMSSAGRSMVLEPVEESTAYFSHLKKTCKSSGSKIKQSEGSHDTEGAFAFSDSPVNLSIGNLFSKVGTSKKLGVKSCRWDEDKLVNGCPNSSFQCSTSCPERRIVSSPMQVRGAHHVSMPDVADCPFRIESSQKSATLS</sequence>
<gene>
    <name evidence="1" type="ORF">RHMOL_Rhmol08G0298300</name>
</gene>
<accession>A0ACC0MVB2</accession>
<keyword evidence="2" id="KW-1185">Reference proteome</keyword>
<evidence type="ECO:0000313" key="1">
    <source>
        <dbReference type="EMBL" id="KAI8544457.1"/>
    </source>
</evidence>
<protein>
    <submittedName>
        <fullName evidence="1">Uncharacterized protein</fullName>
    </submittedName>
</protein>
<evidence type="ECO:0000313" key="2">
    <source>
        <dbReference type="Proteomes" id="UP001062846"/>
    </source>
</evidence>
<comment type="caution">
    <text evidence="1">The sequence shown here is derived from an EMBL/GenBank/DDBJ whole genome shotgun (WGS) entry which is preliminary data.</text>
</comment>
<dbReference type="Proteomes" id="UP001062846">
    <property type="component" value="Chromosome 8"/>
</dbReference>
<organism evidence="1 2">
    <name type="scientific">Rhododendron molle</name>
    <name type="common">Chinese azalea</name>
    <name type="synonym">Azalea mollis</name>
    <dbReference type="NCBI Taxonomy" id="49168"/>
    <lineage>
        <taxon>Eukaryota</taxon>
        <taxon>Viridiplantae</taxon>
        <taxon>Streptophyta</taxon>
        <taxon>Embryophyta</taxon>
        <taxon>Tracheophyta</taxon>
        <taxon>Spermatophyta</taxon>
        <taxon>Magnoliopsida</taxon>
        <taxon>eudicotyledons</taxon>
        <taxon>Gunneridae</taxon>
        <taxon>Pentapetalae</taxon>
        <taxon>asterids</taxon>
        <taxon>Ericales</taxon>
        <taxon>Ericaceae</taxon>
        <taxon>Ericoideae</taxon>
        <taxon>Rhodoreae</taxon>
        <taxon>Rhododendron</taxon>
    </lineage>
</organism>
<reference evidence="1" key="1">
    <citation type="submission" date="2022-02" db="EMBL/GenBank/DDBJ databases">
        <title>Plant Genome Project.</title>
        <authorList>
            <person name="Zhang R.-G."/>
        </authorList>
    </citation>
    <scope>NUCLEOTIDE SEQUENCE</scope>
    <source>
        <strain evidence="1">AT1</strain>
    </source>
</reference>
<dbReference type="EMBL" id="CM046395">
    <property type="protein sequence ID" value="KAI8544457.1"/>
    <property type="molecule type" value="Genomic_DNA"/>
</dbReference>